<evidence type="ECO:0000313" key="1">
    <source>
        <dbReference type="EMBL" id="EMA54586.1"/>
    </source>
</evidence>
<name>M0N9Q1_9EURY</name>
<protein>
    <submittedName>
        <fullName evidence="1">Uncharacterized protein</fullName>
    </submittedName>
</protein>
<accession>M0N9Q1</accession>
<dbReference type="Proteomes" id="UP000011680">
    <property type="component" value="Unassembled WGS sequence"/>
</dbReference>
<sequence length="154" mass="16219">MPVAEDCPEPVPVAEDCFDPVASVEEPFDAVPDAEESPSAVPDAEEFPAPVPVAEDCPALVPVADWDFAAPTPEAAPTPTTAADAPAMPLSTVLRFDDDVSPPAWAVFVVRFADSPSVWVVSRSMVCCLLPDCGGSGSGRLQPRWLRSSLGSRR</sequence>
<proteinExistence type="predicted"/>
<keyword evidence="2" id="KW-1185">Reference proteome</keyword>
<reference evidence="1 2" key="1">
    <citation type="journal article" date="2014" name="PLoS Genet.">
        <title>Phylogenetically driven sequencing of extremely halophilic archaea reveals strategies for static and dynamic osmo-response.</title>
        <authorList>
            <person name="Becker E.A."/>
            <person name="Seitzer P.M."/>
            <person name="Tritt A."/>
            <person name="Larsen D."/>
            <person name="Krusor M."/>
            <person name="Yao A.I."/>
            <person name="Wu D."/>
            <person name="Madern D."/>
            <person name="Eisen J.A."/>
            <person name="Darling A.E."/>
            <person name="Facciotti M.T."/>
        </authorList>
    </citation>
    <scope>NUCLEOTIDE SEQUENCE [LARGE SCALE GENOMIC DNA]</scope>
    <source>
        <strain evidence="1 2">JCM 13552</strain>
    </source>
</reference>
<dbReference type="AlphaFoldDB" id="M0N9Q1"/>
<gene>
    <name evidence="1" type="ORF">C451_06295</name>
</gene>
<comment type="caution">
    <text evidence="1">The sequence shown here is derived from an EMBL/GenBank/DDBJ whole genome shotgun (WGS) entry which is preliminary data.</text>
</comment>
<organism evidence="1 2">
    <name type="scientific">Halococcus thailandensis JCM 13552</name>
    <dbReference type="NCBI Taxonomy" id="1227457"/>
    <lineage>
        <taxon>Archaea</taxon>
        <taxon>Methanobacteriati</taxon>
        <taxon>Methanobacteriota</taxon>
        <taxon>Stenosarchaea group</taxon>
        <taxon>Halobacteria</taxon>
        <taxon>Halobacteriales</taxon>
        <taxon>Halococcaceae</taxon>
        <taxon>Halococcus</taxon>
    </lineage>
</organism>
<evidence type="ECO:0000313" key="2">
    <source>
        <dbReference type="Proteomes" id="UP000011680"/>
    </source>
</evidence>
<dbReference type="EMBL" id="AOMF01000134">
    <property type="protein sequence ID" value="EMA54586.1"/>
    <property type="molecule type" value="Genomic_DNA"/>
</dbReference>